<evidence type="ECO:0000259" key="7">
    <source>
        <dbReference type="SMART" id="SM00842"/>
    </source>
</evidence>
<evidence type="ECO:0000313" key="9">
    <source>
        <dbReference type="Proteomes" id="UP000294466"/>
    </source>
</evidence>
<dbReference type="InterPro" id="IPR043129">
    <property type="entry name" value="ATPase_NBD"/>
</dbReference>
<proteinExistence type="inferred from homology"/>
<evidence type="ECO:0000256" key="1">
    <source>
        <dbReference type="ARBA" id="ARBA00022475"/>
    </source>
</evidence>
<dbReference type="SUPFAM" id="SSF53067">
    <property type="entry name" value="Actin-like ATPase domain"/>
    <property type="match status" value="2"/>
</dbReference>
<protein>
    <recommendedName>
        <fullName evidence="5 6">Cell division protein FtsA</fullName>
    </recommendedName>
</protein>
<dbReference type="GO" id="GO:0043093">
    <property type="term" value="P:FtsZ-dependent cytokinesis"/>
    <property type="evidence" value="ECO:0007669"/>
    <property type="project" value="UniProtKB-UniRule"/>
</dbReference>
<comment type="function">
    <text evidence="5 6">Cell division protein that is involved in the assembly of the Z ring. May serve as a membrane anchor for the Z ring.</text>
</comment>
<dbReference type="OrthoDB" id="9810567at2"/>
<dbReference type="NCBIfam" id="TIGR01174">
    <property type="entry name" value="ftsA"/>
    <property type="match status" value="1"/>
</dbReference>
<comment type="similarity">
    <text evidence="5 6">Belongs to the FtsA/MreB family.</text>
</comment>
<evidence type="ECO:0000256" key="3">
    <source>
        <dbReference type="ARBA" id="ARBA00023136"/>
    </source>
</evidence>
<accession>A0A451CWL2</accession>
<keyword evidence="4 5" id="KW-0131">Cell cycle</keyword>
<dbReference type="Pfam" id="PF14450">
    <property type="entry name" value="FtsA"/>
    <property type="match status" value="1"/>
</dbReference>
<evidence type="ECO:0000256" key="2">
    <source>
        <dbReference type="ARBA" id="ARBA00022618"/>
    </source>
</evidence>
<dbReference type="GO" id="GO:0009898">
    <property type="term" value="C:cytoplasmic side of plasma membrane"/>
    <property type="evidence" value="ECO:0007669"/>
    <property type="project" value="UniProtKB-UniRule"/>
</dbReference>
<organism evidence="8 9">
    <name type="scientific">Buchnera aphidicola</name>
    <name type="common">Cinara cf. splendens/pseudotsugae 3390</name>
    <dbReference type="NCBI Taxonomy" id="2518980"/>
    <lineage>
        <taxon>Bacteria</taxon>
        <taxon>Pseudomonadati</taxon>
        <taxon>Pseudomonadota</taxon>
        <taxon>Gammaproteobacteria</taxon>
        <taxon>Enterobacterales</taxon>
        <taxon>Erwiniaceae</taxon>
        <taxon>Buchnera</taxon>
    </lineage>
</organism>
<dbReference type="CDD" id="cd24048">
    <property type="entry name" value="ASKHA_NBD_FtsA"/>
    <property type="match status" value="1"/>
</dbReference>
<dbReference type="Pfam" id="PF02491">
    <property type="entry name" value="SHS2_FTSA"/>
    <property type="match status" value="1"/>
</dbReference>
<evidence type="ECO:0000256" key="6">
    <source>
        <dbReference type="PIRNR" id="PIRNR003101"/>
    </source>
</evidence>
<dbReference type="PIRSF" id="PIRSF003101">
    <property type="entry name" value="FtsA"/>
    <property type="match status" value="1"/>
</dbReference>
<keyword evidence="1 5" id="KW-1003">Cell membrane</keyword>
<evidence type="ECO:0000256" key="4">
    <source>
        <dbReference type="ARBA" id="ARBA00023306"/>
    </source>
</evidence>
<dbReference type="HAMAP" id="MF_02033">
    <property type="entry name" value="FtsA"/>
    <property type="match status" value="1"/>
</dbReference>
<gene>
    <name evidence="5 8" type="primary">ftsA</name>
    <name evidence="8" type="ORF">BUCISPPS3390_142</name>
</gene>
<keyword evidence="2 5" id="KW-0132">Cell division</keyword>
<dbReference type="Proteomes" id="UP000294466">
    <property type="component" value="Chromosome"/>
</dbReference>
<dbReference type="RefSeq" id="WP_154060755.1">
    <property type="nucleotide sequence ID" value="NZ_LR217692.1"/>
</dbReference>
<sequence>MNYSIKKNIITGLEIGATKITVLIGEILQCGMINIIGFSKQKVQGVEKGKINNLELLIHCINTSIQTAEKMAHCKIHSVYLSISHNEISCQNEIGITPIKNSEVTQQEVDTVIKTAKSVKIKYNHKILHIIPQEFLVDNQSGIKNPIGLSGMRVQANVHLITGNINIHKNIIKAIQKCGIHVKKNIFVGLASSLSVLTEEEKDLGVCLVDIGGETMNVSIYINGSLHHNAVIPYAGNTVTRDIAYAFSLSYSDAEFIKKKYGYAVEDISITCKNLDIITKKGEKVINCHYQSLVEVIEPRYTELLQLVNKEILYSFTHCRNVNPNKYPKISNIVLTGGSSKIKNLLKCANKVFQTNIIIKKPCNIPDIPEYLAHPEYATIVGLLQYGKNYQQSISLKNKNSGFFKYLFTQIKYLLIH</sequence>
<dbReference type="FunFam" id="3.30.1490.110:FF:000001">
    <property type="entry name" value="Cell division protein FtsA"/>
    <property type="match status" value="1"/>
</dbReference>
<comment type="subcellular location">
    <subcellularLocation>
        <location evidence="5">Cell membrane</location>
        <topology evidence="5">Peripheral membrane protein</topology>
        <orientation evidence="5">Cytoplasmic side</orientation>
    </subcellularLocation>
    <text evidence="5">Localizes to the Z ring in an FtsZ-dependent manner. Targeted to the membrane through a conserved C-terminal amphipathic helix.</text>
</comment>
<comment type="subunit">
    <text evidence="5">Self-interacts. Interacts with FtsZ.</text>
</comment>
<name>A0A451CWL2_9GAMM</name>
<dbReference type="Gene3D" id="3.30.1490.110">
    <property type="match status" value="1"/>
</dbReference>
<dbReference type="InterPro" id="IPR003494">
    <property type="entry name" value="SHS2_FtsA"/>
</dbReference>
<feature type="domain" description="SHS2" evidence="7">
    <location>
        <begin position="10"/>
        <end position="196"/>
    </location>
</feature>
<keyword evidence="3 5" id="KW-0472">Membrane</keyword>
<dbReference type="PANTHER" id="PTHR32432">
    <property type="entry name" value="CELL DIVISION PROTEIN FTSA-RELATED"/>
    <property type="match status" value="1"/>
</dbReference>
<dbReference type="EMBL" id="LR217692">
    <property type="protein sequence ID" value="VFP77714.1"/>
    <property type="molecule type" value="Genomic_DNA"/>
</dbReference>
<dbReference type="AlphaFoldDB" id="A0A451CWL2"/>
<dbReference type="GO" id="GO:0032153">
    <property type="term" value="C:cell division site"/>
    <property type="evidence" value="ECO:0007669"/>
    <property type="project" value="UniProtKB-UniRule"/>
</dbReference>
<dbReference type="NCBIfam" id="NF007009">
    <property type="entry name" value="PRK09472.1"/>
    <property type="match status" value="1"/>
</dbReference>
<dbReference type="InterPro" id="IPR050696">
    <property type="entry name" value="FtsA/MreB"/>
</dbReference>
<evidence type="ECO:0000256" key="5">
    <source>
        <dbReference type="HAMAP-Rule" id="MF_02033"/>
    </source>
</evidence>
<dbReference type="Gene3D" id="3.30.420.40">
    <property type="match status" value="1"/>
</dbReference>
<dbReference type="PANTHER" id="PTHR32432:SF4">
    <property type="entry name" value="CELL DIVISION PROTEIN FTSA"/>
    <property type="match status" value="1"/>
</dbReference>
<evidence type="ECO:0000313" key="8">
    <source>
        <dbReference type="EMBL" id="VFP77714.1"/>
    </source>
</evidence>
<reference evidence="8 9" key="1">
    <citation type="submission" date="2019-02" db="EMBL/GenBank/DDBJ databases">
        <authorList>
            <person name="Manzano-Marin A."/>
            <person name="Manzano-Marin A."/>
        </authorList>
    </citation>
    <scope>NUCLEOTIDE SEQUENCE [LARGE SCALE GENOMIC DNA]</scope>
    <source>
        <strain evidence="8 9">BuCisplendens/pseudotsugae</strain>
    </source>
</reference>
<dbReference type="InterPro" id="IPR020823">
    <property type="entry name" value="Cell_div_FtsA"/>
</dbReference>
<dbReference type="SMART" id="SM00842">
    <property type="entry name" value="FtsA"/>
    <property type="match status" value="1"/>
</dbReference>